<dbReference type="SUPFAM" id="SSF88659">
    <property type="entry name" value="Sigma3 and sigma4 domains of RNA polymerase sigma factors"/>
    <property type="match status" value="1"/>
</dbReference>
<keyword evidence="2" id="KW-1185">Reference proteome</keyword>
<comment type="caution">
    <text evidence="1">The sequence shown here is derived from an EMBL/GenBank/DDBJ whole genome shotgun (WGS) entry which is preliminary data.</text>
</comment>
<dbReference type="Proteomes" id="UP000778578">
    <property type="component" value="Unassembled WGS sequence"/>
</dbReference>
<dbReference type="InterPro" id="IPR013324">
    <property type="entry name" value="RNA_pol_sigma_r3/r4-like"/>
</dbReference>
<dbReference type="Gene3D" id="1.10.10.10">
    <property type="entry name" value="Winged helix-like DNA-binding domain superfamily/Winged helix DNA-binding domain"/>
    <property type="match status" value="1"/>
</dbReference>
<reference evidence="1 2" key="1">
    <citation type="submission" date="2021-08" db="EMBL/GenBank/DDBJ databases">
        <title>WGS of actinomycetes from Thailand.</title>
        <authorList>
            <person name="Thawai C."/>
        </authorList>
    </citation>
    <scope>NUCLEOTIDE SEQUENCE [LARGE SCALE GENOMIC DNA]</scope>
    <source>
        <strain evidence="1 2">PLK6-54</strain>
    </source>
</reference>
<protein>
    <submittedName>
        <fullName evidence="1">Sigma-70 family RNA polymerase sigma factor</fullName>
    </submittedName>
</protein>
<dbReference type="InterPro" id="IPR036388">
    <property type="entry name" value="WH-like_DNA-bd_sf"/>
</dbReference>
<evidence type="ECO:0000313" key="1">
    <source>
        <dbReference type="EMBL" id="MBY8882575.1"/>
    </source>
</evidence>
<proteinExistence type="predicted"/>
<name>A0ABS7QHC4_9ACTN</name>
<accession>A0ABS7QHC4</accession>
<sequence>MAALSDTRGRRYEEACERLHAVLLRIARSELRRRGSDTRITGPELDDLAHQAAADALLAITRKLADFRGESRFTTWAYRFVILEVSAKTGRHFWRRPTETLGAEDWDRLPDRLGLDPARETQWRDLVRALREAVDEVLTPHQRQVFLAVVVDGVPLDALVTQWNTNRNAVYKTVFDARRKLRAHLVAHGHLERKAGAS</sequence>
<organism evidence="1 2">
    <name type="scientific">Actinacidiphila acidipaludis</name>
    <dbReference type="NCBI Taxonomy" id="2873382"/>
    <lineage>
        <taxon>Bacteria</taxon>
        <taxon>Bacillati</taxon>
        <taxon>Actinomycetota</taxon>
        <taxon>Actinomycetes</taxon>
        <taxon>Kitasatosporales</taxon>
        <taxon>Streptomycetaceae</taxon>
        <taxon>Actinacidiphila</taxon>
    </lineage>
</organism>
<gene>
    <name evidence="1" type="ORF">K7862_33780</name>
</gene>
<dbReference type="Gene3D" id="1.10.1740.10">
    <property type="match status" value="1"/>
</dbReference>
<evidence type="ECO:0000313" key="2">
    <source>
        <dbReference type="Proteomes" id="UP000778578"/>
    </source>
</evidence>
<dbReference type="EMBL" id="JAINZZ010000078">
    <property type="protein sequence ID" value="MBY8882575.1"/>
    <property type="molecule type" value="Genomic_DNA"/>
</dbReference>